<keyword evidence="2" id="KW-1133">Transmembrane helix</keyword>
<sequence length="349" mass="39040">MGNTRELMEHKFCDSASYSGRVSMGEMQCKECISNQNHSTPSRAVSKSLKNNCYINKTMTRMSLWTTFIVIWISIISGVTEGLQCYECLSLYCDSGAVCDAIKNTMVEIFVPKRHFIHFDPSDICPEDELPSNSTRWANLSRQCERSDSLCLVSPIEVHTVVDGKKHGKKLENEYTLTTFGNLRGCASRRKLLEFPETINVRIEFIGRNESSGNSRVAKGVNGNSPKNNNVYNPNDSSGMLTSSPSGKLDKGVGNDGKKTEIFYNMSNIAPGAEFDPSKKTYEDGYTIMKIYSHVFYIDQGTQNATKCYEDNCNDKVKLRMRYGSGVAVLSSSSIFFIVIICSLNFILM</sequence>
<dbReference type="Proteomes" id="UP001642540">
    <property type="component" value="Unassembled WGS sequence"/>
</dbReference>
<evidence type="ECO:0000256" key="1">
    <source>
        <dbReference type="SAM" id="MobiDB-lite"/>
    </source>
</evidence>
<name>A0ABP1QRZ3_9HEXA</name>
<dbReference type="EMBL" id="CAXLJM020000041">
    <property type="protein sequence ID" value="CAL8109323.1"/>
    <property type="molecule type" value="Genomic_DNA"/>
</dbReference>
<protein>
    <submittedName>
        <fullName evidence="3">Uncharacterized protein</fullName>
    </submittedName>
</protein>
<comment type="caution">
    <text evidence="3">The sequence shown here is derived from an EMBL/GenBank/DDBJ whole genome shotgun (WGS) entry which is preliminary data.</text>
</comment>
<evidence type="ECO:0000313" key="4">
    <source>
        <dbReference type="Proteomes" id="UP001642540"/>
    </source>
</evidence>
<reference evidence="3 4" key="1">
    <citation type="submission" date="2024-08" db="EMBL/GenBank/DDBJ databases">
        <authorList>
            <person name="Cucini C."/>
            <person name="Frati F."/>
        </authorList>
    </citation>
    <scope>NUCLEOTIDE SEQUENCE [LARGE SCALE GENOMIC DNA]</scope>
</reference>
<proteinExistence type="predicted"/>
<keyword evidence="2" id="KW-0472">Membrane</keyword>
<keyword evidence="2" id="KW-0812">Transmembrane</keyword>
<evidence type="ECO:0000313" key="3">
    <source>
        <dbReference type="EMBL" id="CAL8109323.1"/>
    </source>
</evidence>
<feature type="region of interest" description="Disordered" evidence="1">
    <location>
        <begin position="212"/>
        <end position="252"/>
    </location>
</feature>
<keyword evidence="4" id="KW-1185">Reference proteome</keyword>
<feature type="transmembrane region" description="Helical" evidence="2">
    <location>
        <begin position="323"/>
        <end position="348"/>
    </location>
</feature>
<accession>A0ABP1QRZ3</accession>
<gene>
    <name evidence="3" type="ORF">ODALV1_LOCUS13259</name>
</gene>
<evidence type="ECO:0000256" key="2">
    <source>
        <dbReference type="SAM" id="Phobius"/>
    </source>
</evidence>
<feature type="compositionally biased region" description="Polar residues" evidence="1">
    <location>
        <begin position="236"/>
        <end position="246"/>
    </location>
</feature>
<organism evidence="3 4">
    <name type="scientific">Orchesella dallaii</name>
    <dbReference type="NCBI Taxonomy" id="48710"/>
    <lineage>
        <taxon>Eukaryota</taxon>
        <taxon>Metazoa</taxon>
        <taxon>Ecdysozoa</taxon>
        <taxon>Arthropoda</taxon>
        <taxon>Hexapoda</taxon>
        <taxon>Collembola</taxon>
        <taxon>Entomobryomorpha</taxon>
        <taxon>Entomobryoidea</taxon>
        <taxon>Orchesellidae</taxon>
        <taxon>Orchesellinae</taxon>
        <taxon>Orchesella</taxon>
    </lineage>
</organism>
<feature type="compositionally biased region" description="Low complexity" evidence="1">
    <location>
        <begin position="219"/>
        <end position="235"/>
    </location>
</feature>